<accession>R7H447</accession>
<dbReference type="RefSeq" id="WP_022431012.1">
    <property type="nucleotide sequence ID" value="NZ_FR899310.1"/>
</dbReference>
<keyword evidence="1" id="KW-0732">Signal</keyword>
<gene>
    <name evidence="2" type="ORF">BN741_01915</name>
</gene>
<dbReference type="EMBL" id="CBIT010000225">
    <property type="protein sequence ID" value="CDE34135.1"/>
    <property type="molecule type" value="Genomic_DNA"/>
</dbReference>
<feature type="chain" id="PRO_5004446921" description="Lipocalin-like domain-containing protein" evidence="1">
    <location>
        <begin position="20"/>
        <end position="1178"/>
    </location>
</feature>
<feature type="signal peptide" evidence="1">
    <location>
        <begin position="1"/>
        <end position="19"/>
    </location>
</feature>
<organism evidence="2">
    <name type="scientific">Leyella stercorea CAG:629</name>
    <dbReference type="NCBI Taxonomy" id="1263103"/>
    <lineage>
        <taxon>Bacteria</taxon>
        <taxon>Pseudomonadati</taxon>
        <taxon>Bacteroidota</taxon>
        <taxon>Bacteroidia</taxon>
        <taxon>Bacteroidales</taxon>
        <taxon>Prevotellaceae</taxon>
        <taxon>Leyella</taxon>
    </lineage>
</organism>
<protein>
    <recommendedName>
        <fullName evidence="3">Lipocalin-like domain-containing protein</fullName>
    </recommendedName>
</protein>
<evidence type="ECO:0008006" key="3">
    <source>
        <dbReference type="Google" id="ProtNLM"/>
    </source>
</evidence>
<dbReference type="AlphaFoldDB" id="R7H447"/>
<evidence type="ECO:0000256" key="1">
    <source>
        <dbReference type="SAM" id="SignalP"/>
    </source>
</evidence>
<name>R7H447_9BACT</name>
<dbReference type="Proteomes" id="UP000018072">
    <property type="component" value="Unassembled WGS sequence"/>
</dbReference>
<sequence length="1178" mass="128227">MKKILTLLMLGGVALAANAQQINGDFDGDWKDCVPWTSDGNTTIVSAQPEGWHISNVCVRKSIAVGSAVKGSNNTRQAVHLTNQSKKIPAYLTLGTPWATAQVKCLWYDVKGNSTDGGTWGGINFTYHPDAIAYEYKRDNSKGDENATVIAYLWKGTWTQKDVPGNPTWHAAWYVNPTYVDMNDRERNVLGMQMQGSLGGEVTHTNDAKLLASLQKYITNSTKGEWVSDTIPFDYKDMTSGVEKVNVIFSATDYFGGRNNIVDGNSLTVDNVRFVYYHALDTLATTDSEGKAIALNEKFAADRYNYTVNAMYDANKTKVPYTKKGVAATVDTKYDEATRVFSIIVKGEDYDAVNNPSAISTYTIKYKKPAPTLTSLVVAGKEFISAGKDDKNFTANGKYNADEVSYKTSSETAKVNTSYDKVTGKLTITVEDEESMTNVYTITFNGKEKVAFYQIPNADFENWGETALAETWNSFESATGSLATWAAASPMPEKIDGFEGYGVRIKSKDLSAAYANGNITTGRINMGDTNPADASNYNFTDLNDINGSLPFTGTPDAFEVYARFTPGTAKNEGTVLQGRVQLIVHGEVAYHDPELSEQAANKIASASVLIPATADWTKFTGKFSYTGNESGKQYLLASATTNPVPGASKDDQLDLDNLKLIYYHTLESLTTTDSEGKAIALNEKFAEDCYNYTVDAVYDANKTKVSYTKKGIAAMVDTKYDEATRVFSIIVKGNDYDAQSNPSAISTYTIKYKKPAPTLTSLVVAGKEFISAGKDDKNFTTAGKYQAGEVSYKASSETAKVNVSYDKFTGKLTITVEDEETLTNVYTITFEEKEKAAFYQIPNADFENWGETALAETWNSFESATGRWASFASYSPKPEKIDGFEGYGVRIKSKDLSMAYANGNITTGLINMGSTNPADAANYNFTDLNDVRGNLPFTGTPDAFEVYARFAPGTAKNEGTVLQGRVQLIVHGEVAYHDPELSEQAANKIASAAVLIPATADWTKFTGEFNYTGNESDNLYLLASATTNPVPGASKDDQLDLDNIKLIYYHALSNLTFNGVKLAGFSADKTDYTITIDGDVAEAADKIKYVVKGRGASATTDLEGDVLTITVNGNDYAANAESQTVYTVKFEKKVVDGINSISADYAKNHKVYTLSGVRVNGKPAAGVYIVDGKKVVIK</sequence>
<reference evidence="2" key="1">
    <citation type="submission" date="2012-11" db="EMBL/GenBank/DDBJ databases">
        <title>Dependencies among metagenomic species, viruses, plasmids and units of genetic variation.</title>
        <authorList>
            <person name="Nielsen H.B."/>
            <person name="Almeida M."/>
            <person name="Juncker A.S."/>
            <person name="Rasmussen S."/>
            <person name="Li J."/>
            <person name="Sunagawa S."/>
            <person name="Plichta D."/>
            <person name="Gautier L."/>
            <person name="Le Chatelier E."/>
            <person name="Peletier E."/>
            <person name="Bonde I."/>
            <person name="Nielsen T."/>
            <person name="Manichanh C."/>
            <person name="Arumugam M."/>
            <person name="Batto J."/>
            <person name="Santos M.B.Q.D."/>
            <person name="Blom N."/>
            <person name="Borruel N."/>
            <person name="Burgdorf K.S."/>
            <person name="Boumezbeur F."/>
            <person name="Casellas F."/>
            <person name="Dore J."/>
            <person name="Guarner F."/>
            <person name="Hansen T."/>
            <person name="Hildebrand F."/>
            <person name="Kaas R.S."/>
            <person name="Kennedy S."/>
            <person name="Kristiansen K."/>
            <person name="Kultima J.R."/>
            <person name="Leonard P."/>
            <person name="Levenez F."/>
            <person name="Lund O."/>
            <person name="Moumen B."/>
            <person name="Le Paslier D."/>
            <person name="Pons N."/>
            <person name="Pedersen O."/>
            <person name="Prifti E."/>
            <person name="Qin J."/>
            <person name="Raes J."/>
            <person name="Tap J."/>
            <person name="Tims S."/>
            <person name="Ussery D.W."/>
            <person name="Yamada T."/>
            <person name="MetaHit consortium"/>
            <person name="Renault P."/>
            <person name="Sicheritz-Ponten T."/>
            <person name="Bork P."/>
            <person name="Wang J."/>
            <person name="Brunak S."/>
            <person name="Ehrlich S.D."/>
        </authorList>
    </citation>
    <scope>NUCLEOTIDE SEQUENCE [LARGE SCALE GENOMIC DNA]</scope>
</reference>
<evidence type="ECO:0000313" key="2">
    <source>
        <dbReference type="EMBL" id="CDE34135.1"/>
    </source>
</evidence>
<proteinExistence type="predicted"/>
<comment type="caution">
    <text evidence="2">The sequence shown here is derived from an EMBL/GenBank/DDBJ whole genome shotgun (WGS) entry which is preliminary data.</text>
</comment>